<dbReference type="AlphaFoldDB" id="A0A1X2LY33"/>
<comment type="caution">
    <text evidence="3">The sequence shown here is derived from an EMBL/GenBank/DDBJ whole genome shotgun (WGS) entry which is preliminary data.</text>
</comment>
<dbReference type="STRING" id="1430326.B8W66_06330"/>
<feature type="signal peptide" evidence="2">
    <location>
        <begin position="1"/>
        <end position="25"/>
    </location>
</feature>
<evidence type="ECO:0000313" key="3">
    <source>
        <dbReference type="EMBL" id="OSC42128.1"/>
    </source>
</evidence>
<keyword evidence="2" id="KW-0732">Signal</keyword>
<keyword evidence="4" id="KW-1185">Reference proteome</keyword>
<protein>
    <submittedName>
        <fullName evidence="3">Integrase</fullName>
    </submittedName>
</protein>
<dbReference type="EMBL" id="NCXP01000004">
    <property type="protein sequence ID" value="OSC42128.1"/>
    <property type="molecule type" value="Genomic_DNA"/>
</dbReference>
<dbReference type="Proteomes" id="UP000193247">
    <property type="component" value="Unassembled WGS sequence"/>
</dbReference>
<feature type="region of interest" description="Disordered" evidence="1">
    <location>
        <begin position="83"/>
        <end position="105"/>
    </location>
</feature>
<evidence type="ECO:0000313" key="4">
    <source>
        <dbReference type="Proteomes" id="UP000193247"/>
    </source>
</evidence>
<feature type="chain" id="PRO_5012371840" evidence="2">
    <location>
        <begin position="26"/>
        <end position="134"/>
    </location>
</feature>
<name>A0A1X2LY33_9MYCO</name>
<evidence type="ECO:0000256" key="1">
    <source>
        <dbReference type="SAM" id="MobiDB-lite"/>
    </source>
</evidence>
<evidence type="ECO:0000256" key="2">
    <source>
        <dbReference type="SAM" id="SignalP"/>
    </source>
</evidence>
<organism evidence="3 4">
    <name type="scientific">Mycobacterium decipiens</name>
    <dbReference type="NCBI Taxonomy" id="1430326"/>
    <lineage>
        <taxon>Bacteria</taxon>
        <taxon>Bacillati</taxon>
        <taxon>Actinomycetota</taxon>
        <taxon>Actinomycetes</taxon>
        <taxon>Mycobacteriales</taxon>
        <taxon>Mycobacteriaceae</taxon>
        <taxon>Mycobacterium</taxon>
    </lineage>
</organism>
<dbReference type="RefSeq" id="WP_085324167.1">
    <property type="nucleotide sequence ID" value="NZ_NCXP01000004.1"/>
</dbReference>
<dbReference type="OrthoDB" id="4629153at2"/>
<reference evidence="3 4" key="1">
    <citation type="submission" date="2017-04" db="EMBL/GenBank/DDBJ databases">
        <title>The new phylogeny of genus Mycobacterium.</title>
        <authorList>
            <person name="Tortoli E."/>
            <person name="Trovato A."/>
            <person name="Cirillo D.M."/>
        </authorList>
    </citation>
    <scope>NUCLEOTIDE SEQUENCE [LARGE SCALE GENOMIC DNA]</scope>
    <source>
        <strain evidence="3 4">TBL 1200985</strain>
    </source>
</reference>
<accession>A0A1X2LY33</accession>
<sequence>MRRYISGSAGAAAAGLVAAVQIWGAAPNSPVSEVSLTDASKSMCGANVVCPGAPAPDGGDQASAEQRIIDGYIAKQVGCTPDLSPNPQSITWDPPGFTPNAGGSGEVNDADPRLGGHFLADYVNGRWHIDYMYC</sequence>
<gene>
    <name evidence="3" type="ORF">B8W66_06330</name>
</gene>
<proteinExistence type="predicted"/>